<sequence length="690" mass="76081">MKRPREDSSDTPSPSGLNSAATERPSAKRNKASRACTSCRKHKTRCELFEPSSHHSRCHRCDVLSIACSFETNAPSNPLVNSTPNTVTNARRHVFKPAFSAPGQGTNKCDEPTCEPTQSELLGSTPRSNMVSPWEFHKVPGIPDWTAAPMLAMLTLSKMVASKDRPTVWPGTNPVFTEVLSGDQRRHLLSLFESRYVPWLSLPPNALGNDPVLDLICCTIASRHLEQSIREAIFPSLRKLTEEAIVGHVFNPAPSPAIIQAFALLALWSPFDGFSPSSSETHDSRLIAAAAINMCSSLRFDQAATDEQVLTERHKLGAELTPQEAALLTAAEQRKLLWMCVHNIESLVCLGTGRGISSKITDNMLGSIYPLKFSTLEDARRTRMLISTKIFNLAEAGLRMEISEDHDNFETYCDESAQMLYRFDGLQRVVTSVHVVTDIEVFYSHMLVVYFYFCRLAFVLHTLHHMRIHLPTFNAPCGSVALFSSKPPRTGRGFALTCARDALASAESLLTTILSIADTELLATAPDSVYAMISFAAAYLTSAKYLLLHSRGMRHLPGASDELLARTVNRLQGVSLWTDDNASRCARVVSRFVDTWHEKLNTRDAETTGGTPAESGDSPRGAPAVSSISKARHHDGASSENTLTEPSPETTSSLTGFDYMFSLDQDTLFGPDFWQYLTDVQPDMNTSYTL</sequence>
<evidence type="ECO:0000256" key="2">
    <source>
        <dbReference type="ARBA" id="ARBA00023015"/>
    </source>
</evidence>
<evidence type="ECO:0000313" key="8">
    <source>
        <dbReference type="EMBL" id="KAH8999076.1"/>
    </source>
</evidence>
<dbReference type="GO" id="GO:0008270">
    <property type="term" value="F:zinc ion binding"/>
    <property type="evidence" value="ECO:0007669"/>
    <property type="project" value="InterPro"/>
</dbReference>
<accession>A0AAD4LPG8</accession>
<comment type="subcellular location">
    <subcellularLocation>
        <location evidence="1">Nucleus</location>
    </subcellularLocation>
</comment>
<feature type="compositionally biased region" description="Polar residues" evidence="6">
    <location>
        <begin position="115"/>
        <end position="126"/>
    </location>
</feature>
<dbReference type="AlphaFoldDB" id="A0AAD4LPG8"/>
<feature type="region of interest" description="Disordered" evidence="6">
    <location>
        <begin position="1"/>
        <end position="34"/>
    </location>
</feature>
<name>A0AAD4LPG8_9AGAM</name>
<keyword evidence="3" id="KW-0238">DNA-binding</keyword>
<evidence type="ECO:0000259" key="7">
    <source>
        <dbReference type="PROSITE" id="PS50048"/>
    </source>
</evidence>
<evidence type="ECO:0000313" key="9">
    <source>
        <dbReference type="Proteomes" id="UP001201163"/>
    </source>
</evidence>
<keyword evidence="9" id="KW-1185">Reference proteome</keyword>
<dbReference type="GO" id="GO:0000976">
    <property type="term" value="F:transcription cis-regulatory region binding"/>
    <property type="evidence" value="ECO:0007669"/>
    <property type="project" value="TreeGrafter"/>
</dbReference>
<dbReference type="Gene3D" id="4.10.240.10">
    <property type="entry name" value="Zn(2)-C6 fungal-type DNA-binding domain"/>
    <property type="match status" value="1"/>
</dbReference>
<keyword evidence="2" id="KW-0805">Transcription regulation</keyword>
<feature type="region of interest" description="Disordered" evidence="6">
    <location>
        <begin position="603"/>
        <end position="651"/>
    </location>
</feature>
<dbReference type="GO" id="GO:0005634">
    <property type="term" value="C:nucleus"/>
    <property type="evidence" value="ECO:0007669"/>
    <property type="project" value="UniProtKB-SubCell"/>
</dbReference>
<dbReference type="PROSITE" id="PS00463">
    <property type="entry name" value="ZN2_CY6_FUNGAL_1"/>
    <property type="match status" value="1"/>
</dbReference>
<dbReference type="PROSITE" id="PS50048">
    <property type="entry name" value="ZN2_CY6_FUNGAL_2"/>
    <property type="match status" value="1"/>
</dbReference>
<gene>
    <name evidence="8" type="ORF">EDB92DRAFT_922497</name>
</gene>
<keyword evidence="4" id="KW-0804">Transcription</keyword>
<evidence type="ECO:0000256" key="6">
    <source>
        <dbReference type="SAM" id="MobiDB-lite"/>
    </source>
</evidence>
<evidence type="ECO:0000256" key="5">
    <source>
        <dbReference type="ARBA" id="ARBA00023242"/>
    </source>
</evidence>
<dbReference type="EMBL" id="JAKELL010000004">
    <property type="protein sequence ID" value="KAH8999076.1"/>
    <property type="molecule type" value="Genomic_DNA"/>
</dbReference>
<evidence type="ECO:0000256" key="4">
    <source>
        <dbReference type="ARBA" id="ARBA00023163"/>
    </source>
</evidence>
<evidence type="ECO:0000256" key="3">
    <source>
        <dbReference type="ARBA" id="ARBA00023125"/>
    </source>
</evidence>
<dbReference type="InterPro" id="IPR001138">
    <property type="entry name" value="Zn2Cys6_DnaBD"/>
</dbReference>
<evidence type="ECO:0000256" key="1">
    <source>
        <dbReference type="ARBA" id="ARBA00004123"/>
    </source>
</evidence>
<dbReference type="InterPro" id="IPR051089">
    <property type="entry name" value="prtT"/>
</dbReference>
<dbReference type="PANTHER" id="PTHR31845">
    <property type="entry name" value="FINGER DOMAIN PROTEIN, PUTATIVE-RELATED"/>
    <property type="match status" value="1"/>
</dbReference>
<reference evidence="8" key="1">
    <citation type="submission" date="2022-01" db="EMBL/GenBank/DDBJ databases">
        <title>Comparative genomics reveals a dynamic genome evolution in the ectomycorrhizal milk-cap (Lactarius) mushrooms.</title>
        <authorList>
            <consortium name="DOE Joint Genome Institute"/>
            <person name="Lebreton A."/>
            <person name="Tang N."/>
            <person name="Kuo A."/>
            <person name="LaButti K."/>
            <person name="Drula E."/>
            <person name="Barry K."/>
            <person name="Clum A."/>
            <person name="Lipzen A."/>
            <person name="Mousain D."/>
            <person name="Ng V."/>
            <person name="Wang R."/>
            <person name="Wang X."/>
            <person name="Dai Y."/>
            <person name="Henrissat B."/>
            <person name="Grigoriev I.V."/>
            <person name="Guerin-Laguette A."/>
            <person name="Yu F."/>
            <person name="Martin F.M."/>
        </authorList>
    </citation>
    <scope>NUCLEOTIDE SEQUENCE</scope>
    <source>
        <strain evidence="8">QP</strain>
    </source>
</reference>
<dbReference type="CDD" id="cd12148">
    <property type="entry name" value="fungal_TF_MHR"/>
    <property type="match status" value="1"/>
</dbReference>
<dbReference type="InterPro" id="IPR036864">
    <property type="entry name" value="Zn2-C6_fun-type_DNA-bd_sf"/>
</dbReference>
<organism evidence="8 9">
    <name type="scientific">Lactarius akahatsu</name>
    <dbReference type="NCBI Taxonomy" id="416441"/>
    <lineage>
        <taxon>Eukaryota</taxon>
        <taxon>Fungi</taxon>
        <taxon>Dikarya</taxon>
        <taxon>Basidiomycota</taxon>
        <taxon>Agaricomycotina</taxon>
        <taxon>Agaricomycetes</taxon>
        <taxon>Russulales</taxon>
        <taxon>Russulaceae</taxon>
        <taxon>Lactarius</taxon>
    </lineage>
</organism>
<dbReference type="SMART" id="SM00066">
    <property type="entry name" value="GAL4"/>
    <property type="match status" value="1"/>
</dbReference>
<feature type="domain" description="Zn(2)-C6 fungal-type" evidence="7">
    <location>
        <begin position="35"/>
        <end position="70"/>
    </location>
</feature>
<dbReference type="GO" id="GO:0000981">
    <property type="term" value="F:DNA-binding transcription factor activity, RNA polymerase II-specific"/>
    <property type="evidence" value="ECO:0007669"/>
    <property type="project" value="InterPro"/>
</dbReference>
<proteinExistence type="predicted"/>
<comment type="caution">
    <text evidence="8">The sequence shown here is derived from an EMBL/GenBank/DDBJ whole genome shotgun (WGS) entry which is preliminary data.</text>
</comment>
<dbReference type="CDD" id="cd00067">
    <property type="entry name" value="GAL4"/>
    <property type="match status" value="1"/>
</dbReference>
<dbReference type="PANTHER" id="PTHR31845:SF17">
    <property type="entry name" value="ZN(II)2CYS6 TRANSCRIPTION FACTOR (EUROFUNG)"/>
    <property type="match status" value="1"/>
</dbReference>
<dbReference type="Proteomes" id="UP001201163">
    <property type="component" value="Unassembled WGS sequence"/>
</dbReference>
<feature type="compositionally biased region" description="Polar residues" evidence="6">
    <location>
        <begin position="10"/>
        <end position="21"/>
    </location>
</feature>
<keyword evidence="5" id="KW-0539">Nucleus</keyword>
<feature type="compositionally biased region" description="Low complexity" evidence="6">
    <location>
        <begin position="638"/>
        <end position="651"/>
    </location>
</feature>
<protein>
    <recommendedName>
        <fullName evidence="7">Zn(2)-C6 fungal-type domain-containing protein</fullName>
    </recommendedName>
</protein>
<feature type="region of interest" description="Disordered" evidence="6">
    <location>
        <begin position="98"/>
        <end position="126"/>
    </location>
</feature>
<dbReference type="SUPFAM" id="SSF57701">
    <property type="entry name" value="Zn2/Cys6 DNA-binding domain"/>
    <property type="match status" value="1"/>
</dbReference>